<dbReference type="GO" id="GO:1902369">
    <property type="term" value="P:negative regulation of RNA catabolic process"/>
    <property type="evidence" value="ECO:0007669"/>
    <property type="project" value="TreeGrafter"/>
</dbReference>
<dbReference type="Pfam" id="PF08424">
    <property type="entry name" value="NRDE-2"/>
    <property type="match status" value="1"/>
</dbReference>
<feature type="compositionally biased region" description="Basic residues" evidence="4">
    <location>
        <begin position="238"/>
        <end position="252"/>
    </location>
</feature>
<accession>A0AAE1KX42</accession>
<dbReference type="EMBL" id="JAWQEG010000537">
    <property type="protein sequence ID" value="KAK3888711.1"/>
    <property type="molecule type" value="Genomic_DNA"/>
</dbReference>
<evidence type="ECO:0000256" key="4">
    <source>
        <dbReference type="SAM" id="MobiDB-lite"/>
    </source>
</evidence>
<feature type="compositionally biased region" description="Basic and acidic residues" evidence="4">
    <location>
        <begin position="166"/>
        <end position="178"/>
    </location>
</feature>
<proteinExistence type="inferred from homology"/>
<dbReference type="InterPro" id="IPR013633">
    <property type="entry name" value="NRDE-2"/>
</dbReference>
<dbReference type="PANTHER" id="PTHR13471">
    <property type="entry name" value="TETRATRICOPEPTIDE-LIKE HELICAL"/>
    <property type="match status" value="1"/>
</dbReference>
<evidence type="ECO:0000256" key="3">
    <source>
        <dbReference type="ARBA" id="ARBA00023242"/>
    </source>
</evidence>
<feature type="compositionally biased region" description="Low complexity" evidence="4">
    <location>
        <begin position="181"/>
        <end position="205"/>
    </location>
</feature>
<dbReference type="Proteomes" id="UP001286313">
    <property type="component" value="Unassembled WGS sequence"/>
</dbReference>
<organism evidence="5 6">
    <name type="scientific">Petrolisthes cinctipes</name>
    <name type="common">Flat porcelain crab</name>
    <dbReference type="NCBI Taxonomy" id="88211"/>
    <lineage>
        <taxon>Eukaryota</taxon>
        <taxon>Metazoa</taxon>
        <taxon>Ecdysozoa</taxon>
        <taxon>Arthropoda</taxon>
        <taxon>Crustacea</taxon>
        <taxon>Multicrustacea</taxon>
        <taxon>Malacostraca</taxon>
        <taxon>Eumalacostraca</taxon>
        <taxon>Eucarida</taxon>
        <taxon>Decapoda</taxon>
        <taxon>Pleocyemata</taxon>
        <taxon>Anomura</taxon>
        <taxon>Galatheoidea</taxon>
        <taxon>Porcellanidae</taxon>
        <taxon>Petrolisthes</taxon>
    </lineage>
</organism>
<feature type="region of interest" description="Disordered" evidence="4">
    <location>
        <begin position="1309"/>
        <end position="1334"/>
    </location>
</feature>
<comment type="caution">
    <text evidence="5">The sequence shown here is derived from an EMBL/GenBank/DDBJ whole genome shotgun (WGS) entry which is preliminary data.</text>
</comment>
<evidence type="ECO:0008006" key="7">
    <source>
        <dbReference type="Google" id="ProtNLM"/>
    </source>
</evidence>
<gene>
    <name evidence="5" type="ORF">Pcinc_007245</name>
</gene>
<dbReference type="GO" id="GO:0031048">
    <property type="term" value="P:regulatory ncRNA-mediated heterochromatin formation"/>
    <property type="evidence" value="ECO:0007669"/>
    <property type="project" value="TreeGrafter"/>
</dbReference>
<comment type="subcellular location">
    <subcellularLocation>
        <location evidence="1">Nucleus</location>
    </subcellularLocation>
</comment>
<dbReference type="GO" id="GO:0071013">
    <property type="term" value="C:catalytic step 2 spliceosome"/>
    <property type="evidence" value="ECO:0007669"/>
    <property type="project" value="TreeGrafter"/>
</dbReference>
<dbReference type="PANTHER" id="PTHR13471:SF0">
    <property type="entry name" value="NUCLEAR EXOSOME REGULATOR NRDE2"/>
    <property type="match status" value="1"/>
</dbReference>
<comment type="similarity">
    <text evidence="2">Belongs to the NRDE2 family.</text>
</comment>
<keyword evidence="6" id="KW-1185">Reference proteome</keyword>
<evidence type="ECO:0000256" key="1">
    <source>
        <dbReference type="ARBA" id="ARBA00004123"/>
    </source>
</evidence>
<feature type="compositionally biased region" description="Basic and acidic residues" evidence="4">
    <location>
        <begin position="1311"/>
        <end position="1325"/>
    </location>
</feature>
<name>A0AAE1KX42_PETCI</name>
<evidence type="ECO:0000313" key="5">
    <source>
        <dbReference type="EMBL" id="KAK3888711.1"/>
    </source>
</evidence>
<sequence length="1334" mass="152258">MIKSPTDKLNQLSPGSIQLLHHNHKHCNQRSHNMKFLLPLLFLSLASLTNTSPLPQPQQVSPDTRDPRLFQPIVLIPDLTASTTTTAAPAPGQPQETCFLFDLICDDSTASFDFLSSLNRQSAENEKEQEQRVEQESIQQYPVENSIAESQLQSSYGLLVTEYDEQKGKDADQRKEDSSSDDTSSSSLPSPDKTLSTHHTSSPSTGNNADHRKGRSKYGSLGKAEKRDYSKSRSSSPSKKKKSKLKRKKKRSRVEEYVSKSKSVFLEDLQGLVKPEQAFYISDDGDPNNKIFLTTHYSELTSYKIKAKGDLGNENSGRRSGTKSRKRTLRYFKRSALKVLYSGATKIRTLPRSPEDAETNDSSEYIPLDLTYAEEAKAKLPSQPSEVNPLGIYDNATEYYLQGLESSKQEEPCQNIHDIEQEYWHNKSREYNERLGREPTNIPLWLEFVRFQDDVYFILFQDDDSDGQGTKKRPKKNQRALAERKISILDSAIKKNPRSLEVNFERLEIGQDIWDDKKLKQEWDKLIFNFPNNISVWYNYLVFTQTHMTSFNLTWVVRMSSRCTERLRQMRNGKFLTHVPPANLGRYLVDVAVQLARVWRQGGHMERGVALFQALVELNIFLPNHVRSPDTTLEAKLALFEPFWDSRAPRFGEKSAVGWAEVMQRKETIQYPEVILEGTRDEEDDILAQNGETSVIWLALETSRERRHWLPWEQDPEDCEDPERMVPLDELSSHLFELGSEEECYYLILQFLKFFDVPGVEDVCLRISRSMEVSIFEPLALETFSNTLFFGNQLHNKTESKKQEILNFDQVGPSLHKPWCEEYFQFICQVLQQAAKIFSQPYCQNLTLLYIRLLGVQYHARKMEVIDDNNLKMLRKEIKKNIKSILKLEEYRMCLPIYQEYGKVEEVMGFMDDAANVYITALSVGTATGNAFDVASKDFSAVNNLYDSYIQIQIQREIDSRNGEHINNLLYSLCSLITSGKFAISNGSPTPGGLLLKARKKLIELQECCNTSLTTECNTSEKDDNTELLTVRIVSFMALIQLFTVGFKPACLVYETSIAKAKNGNMNKQPCKLKDIALPSEKASTIQGNHEQNHENNDKVRCGILEQLYEGYIWLVETSKQLEHLVSGHMSPLAYRELVMAATTIAPLNYKFLLHSAQNQSWRNFVGGKKTTENGSKSILVLISHILPHLQRTLKVLTSTEEGSLSCGHRLESVLDKAVSTSPGKHCPLLWRLYMALVAVTRPTRLKGLAYRALAHCPGVKSVYLDCVRRVPKLLKDGVSLMTEKGLRTRLPLEELQVLTETELELECDTESDHSDIAEDITKEEESMEDDDHL</sequence>
<evidence type="ECO:0000256" key="2">
    <source>
        <dbReference type="ARBA" id="ARBA00009265"/>
    </source>
</evidence>
<reference evidence="5" key="1">
    <citation type="submission" date="2023-10" db="EMBL/GenBank/DDBJ databases">
        <title>Genome assemblies of two species of porcelain crab, Petrolisthes cinctipes and Petrolisthes manimaculis (Anomura: Porcellanidae).</title>
        <authorList>
            <person name="Angst P."/>
        </authorList>
    </citation>
    <scope>NUCLEOTIDE SEQUENCE</scope>
    <source>
        <strain evidence="5">PB745_01</strain>
        <tissue evidence="5">Gill</tissue>
    </source>
</reference>
<keyword evidence="3" id="KW-0539">Nucleus</keyword>
<feature type="region of interest" description="Disordered" evidence="4">
    <location>
        <begin position="166"/>
        <end position="254"/>
    </location>
</feature>
<evidence type="ECO:0000313" key="6">
    <source>
        <dbReference type="Proteomes" id="UP001286313"/>
    </source>
</evidence>
<protein>
    <recommendedName>
        <fullName evidence="7">Protein NRDE2 homolog</fullName>
    </recommendedName>
</protein>